<keyword evidence="9" id="KW-0472">Membrane</keyword>
<evidence type="ECO:0000256" key="7">
    <source>
        <dbReference type="ARBA" id="ARBA00023049"/>
    </source>
</evidence>
<organism evidence="10 11">
    <name type="scientific">Amphimedon queenslandica</name>
    <name type="common">Sponge</name>
    <dbReference type="NCBI Taxonomy" id="400682"/>
    <lineage>
        <taxon>Eukaryota</taxon>
        <taxon>Metazoa</taxon>
        <taxon>Porifera</taxon>
        <taxon>Demospongiae</taxon>
        <taxon>Heteroscleromorpha</taxon>
        <taxon>Haplosclerida</taxon>
        <taxon>Niphatidae</taxon>
        <taxon>Amphimedon</taxon>
    </lineage>
</organism>
<evidence type="ECO:0000313" key="11">
    <source>
        <dbReference type="Proteomes" id="UP000007879"/>
    </source>
</evidence>
<dbReference type="EnsemblMetazoa" id="XM_020004665.1">
    <property type="protein sequence ID" value="XP_019860224.1"/>
    <property type="gene ID" value="LOC109588509"/>
</dbReference>
<evidence type="ECO:0000256" key="5">
    <source>
        <dbReference type="ARBA" id="ARBA00022801"/>
    </source>
</evidence>
<dbReference type="GO" id="GO:0016020">
    <property type="term" value="C:membrane"/>
    <property type="evidence" value="ECO:0007669"/>
    <property type="project" value="InterPro"/>
</dbReference>
<dbReference type="GeneID" id="109588509"/>
<name>A0AAN0JTL1_AMPQE</name>
<evidence type="ECO:0000256" key="3">
    <source>
        <dbReference type="ARBA" id="ARBA00022670"/>
    </source>
</evidence>
<keyword evidence="5" id="KW-0378">Hydrolase</keyword>
<keyword evidence="9" id="KW-1133">Transmembrane helix</keyword>
<reference evidence="10" key="2">
    <citation type="submission" date="2024-06" db="UniProtKB">
        <authorList>
            <consortium name="EnsemblMetazoa"/>
        </authorList>
    </citation>
    <scope>IDENTIFICATION</scope>
</reference>
<evidence type="ECO:0000256" key="2">
    <source>
        <dbReference type="ARBA" id="ARBA00005860"/>
    </source>
</evidence>
<keyword evidence="7" id="KW-0482">Metalloprotease</keyword>
<evidence type="ECO:0000256" key="9">
    <source>
        <dbReference type="SAM" id="Phobius"/>
    </source>
</evidence>
<keyword evidence="9" id="KW-0812">Transmembrane</keyword>
<dbReference type="KEGG" id="aqu:109588509"/>
<proteinExistence type="inferred from homology"/>
<keyword evidence="11" id="KW-1185">Reference proteome</keyword>
<sequence length="388" mass="43397">MAAISKPELILQETPPLNKLLYQKVQCKAKNKMKSTSYNFCILILSLALANTIAGHYHKCSHDKFPKKFLIRTHLEDSADSKATKNVGRDAAFNQPIRINIHYNFTALGGVLSLAKQQQVKSVMSHVKENLESILTVRRTPSPLRLRRYCSNEEVSVLTGPTEPCPDQCANETLLCGYFPVPSEHLQRCVECNGDSSNCVEAYSDGPGLEDTDLALYVYGITFNCEGGTIAYAAACQLEDQYDRNQPIAPFCDFFNDDENPQNLSCNIDRTAVAFCNLVDNYNYVAPLAVSIPPEYQYFNSGANFNSSAFRLPFYGGIFQTADFCPFYFYLYNQAPRGICRKGIPLTDNNEAAERYGPRSRCVDHSGKWQITNGSNTYTAQYSAGCYE</sequence>
<dbReference type="RefSeq" id="XP_019860224.1">
    <property type="nucleotide sequence ID" value="XM_020004665.1"/>
</dbReference>
<feature type="transmembrane region" description="Helical" evidence="9">
    <location>
        <begin position="38"/>
        <end position="57"/>
    </location>
</feature>
<evidence type="ECO:0000256" key="4">
    <source>
        <dbReference type="ARBA" id="ARBA00022723"/>
    </source>
</evidence>
<dbReference type="AlphaFoldDB" id="A0AAN0JTL1"/>
<dbReference type="GO" id="GO:0005737">
    <property type="term" value="C:cytoplasm"/>
    <property type="evidence" value="ECO:0007669"/>
    <property type="project" value="TreeGrafter"/>
</dbReference>
<keyword evidence="6" id="KW-0862">Zinc</keyword>
<protein>
    <recommendedName>
        <fullName evidence="8">Leishmanolysin-like peptidase</fullName>
    </recommendedName>
</protein>
<evidence type="ECO:0000256" key="6">
    <source>
        <dbReference type="ARBA" id="ARBA00022833"/>
    </source>
</evidence>
<keyword evidence="3" id="KW-0645">Protease</keyword>
<dbReference type="Proteomes" id="UP000007879">
    <property type="component" value="Unassembled WGS sequence"/>
</dbReference>
<keyword evidence="4" id="KW-0479">Metal-binding</keyword>
<comment type="similarity">
    <text evidence="2">Belongs to the peptidase M8 family.</text>
</comment>
<comment type="cofactor">
    <cofactor evidence="1">
        <name>Zn(2+)</name>
        <dbReference type="ChEBI" id="CHEBI:29105"/>
    </cofactor>
</comment>
<reference evidence="11" key="1">
    <citation type="journal article" date="2010" name="Nature">
        <title>The Amphimedon queenslandica genome and the evolution of animal complexity.</title>
        <authorList>
            <person name="Srivastava M."/>
            <person name="Simakov O."/>
            <person name="Chapman J."/>
            <person name="Fahey B."/>
            <person name="Gauthier M.E."/>
            <person name="Mitros T."/>
            <person name="Richards G.S."/>
            <person name="Conaco C."/>
            <person name="Dacre M."/>
            <person name="Hellsten U."/>
            <person name="Larroux C."/>
            <person name="Putnam N.H."/>
            <person name="Stanke M."/>
            <person name="Adamska M."/>
            <person name="Darling A."/>
            <person name="Degnan S.M."/>
            <person name="Oakley T.H."/>
            <person name="Plachetzki D.C."/>
            <person name="Zhai Y."/>
            <person name="Adamski M."/>
            <person name="Calcino A."/>
            <person name="Cummins S.F."/>
            <person name="Goodstein D.M."/>
            <person name="Harris C."/>
            <person name="Jackson D.J."/>
            <person name="Leys S.P."/>
            <person name="Shu S."/>
            <person name="Woodcroft B.J."/>
            <person name="Vervoort M."/>
            <person name="Kosik K.S."/>
            <person name="Manning G."/>
            <person name="Degnan B.M."/>
            <person name="Rokhsar D.S."/>
        </authorList>
    </citation>
    <scope>NUCLEOTIDE SEQUENCE [LARGE SCALE GENOMIC DNA]</scope>
</reference>
<dbReference type="GO" id="GO:0006508">
    <property type="term" value="P:proteolysis"/>
    <property type="evidence" value="ECO:0007669"/>
    <property type="project" value="UniProtKB-KW"/>
</dbReference>
<dbReference type="GO" id="GO:0046872">
    <property type="term" value="F:metal ion binding"/>
    <property type="evidence" value="ECO:0007669"/>
    <property type="project" value="UniProtKB-KW"/>
</dbReference>
<accession>A0AAN0JTL1</accession>
<dbReference type="GO" id="GO:0004222">
    <property type="term" value="F:metalloendopeptidase activity"/>
    <property type="evidence" value="ECO:0007669"/>
    <property type="project" value="InterPro"/>
</dbReference>
<dbReference type="SUPFAM" id="SSF55486">
    <property type="entry name" value="Metalloproteases ('zincins'), catalytic domain"/>
    <property type="match status" value="2"/>
</dbReference>
<evidence type="ECO:0000313" key="10">
    <source>
        <dbReference type="EnsemblMetazoa" id="XP_019860224.1"/>
    </source>
</evidence>
<dbReference type="PANTHER" id="PTHR10942:SF0">
    <property type="entry name" value="LEISHMANOLYSIN-LIKE PEPTIDASE"/>
    <property type="match status" value="1"/>
</dbReference>
<evidence type="ECO:0000256" key="1">
    <source>
        <dbReference type="ARBA" id="ARBA00001947"/>
    </source>
</evidence>
<dbReference type="GO" id="GO:0007155">
    <property type="term" value="P:cell adhesion"/>
    <property type="evidence" value="ECO:0007669"/>
    <property type="project" value="InterPro"/>
</dbReference>
<dbReference type="InterPro" id="IPR001577">
    <property type="entry name" value="Peptidase_M8"/>
</dbReference>
<evidence type="ECO:0000256" key="8">
    <source>
        <dbReference type="ARBA" id="ARBA00039717"/>
    </source>
</evidence>
<dbReference type="Gene3D" id="3.10.170.20">
    <property type="match status" value="1"/>
</dbReference>
<dbReference type="PANTHER" id="PTHR10942">
    <property type="entry name" value="LEISHMANOLYSIN-LIKE PEPTIDASE"/>
    <property type="match status" value="1"/>
</dbReference>